<dbReference type="InterPro" id="IPR043128">
    <property type="entry name" value="Rev_trsase/Diguanyl_cyclase"/>
</dbReference>
<proteinExistence type="predicted"/>
<organism evidence="1 2">
    <name type="scientific">Taxus chinensis</name>
    <name type="common">Chinese yew</name>
    <name type="synonym">Taxus wallichiana var. chinensis</name>
    <dbReference type="NCBI Taxonomy" id="29808"/>
    <lineage>
        <taxon>Eukaryota</taxon>
        <taxon>Viridiplantae</taxon>
        <taxon>Streptophyta</taxon>
        <taxon>Embryophyta</taxon>
        <taxon>Tracheophyta</taxon>
        <taxon>Spermatophyta</taxon>
        <taxon>Pinopsida</taxon>
        <taxon>Pinidae</taxon>
        <taxon>Conifers II</taxon>
        <taxon>Cupressales</taxon>
        <taxon>Taxaceae</taxon>
        <taxon>Taxus</taxon>
    </lineage>
</organism>
<protein>
    <submittedName>
        <fullName evidence="1">Uncharacterized protein</fullName>
    </submittedName>
</protein>
<keyword evidence="2" id="KW-1185">Reference proteome</keyword>
<dbReference type="Gene3D" id="3.30.70.270">
    <property type="match status" value="1"/>
</dbReference>
<name>A0AA38FVT6_TAXCH</name>
<sequence length="60" mass="6931">KMLGDVDSKEGINIDPERVQAIQWILLPTSKKGVHSFFGKIKFLRRFIPDFTELTLKISQ</sequence>
<comment type="caution">
    <text evidence="1">The sequence shown here is derived from an EMBL/GenBank/DDBJ whole genome shotgun (WGS) entry which is preliminary data.</text>
</comment>
<dbReference type="SUPFAM" id="SSF56672">
    <property type="entry name" value="DNA/RNA polymerases"/>
    <property type="match status" value="1"/>
</dbReference>
<dbReference type="AlphaFoldDB" id="A0AA38FVT6"/>
<accession>A0AA38FVT6</accession>
<evidence type="ECO:0000313" key="2">
    <source>
        <dbReference type="Proteomes" id="UP000824469"/>
    </source>
</evidence>
<feature type="non-terminal residue" evidence="1">
    <location>
        <position position="1"/>
    </location>
</feature>
<dbReference type="EMBL" id="JAHRHJ020000006">
    <property type="protein sequence ID" value="KAH9312032.1"/>
    <property type="molecule type" value="Genomic_DNA"/>
</dbReference>
<evidence type="ECO:0000313" key="1">
    <source>
        <dbReference type="EMBL" id="KAH9312032.1"/>
    </source>
</evidence>
<feature type="non-terminal residue" evidence="1">
    <location>
        <position position="60"/>
    </location>
</feature>
<gene>
    <name evidence="1" type="ORF">KI387_027067</name>
</gene>
<dbReference type="Proteomes" id="UP000824469">
    <property type="component" value="Unassembled WGS sequence"/>
</dbReference>
<reference evidence="1 2" key="1">
    <citation type="journal article" date="2021" name="Nat. Plants">
        <title>The Taxus genome provides insights into paclitaxel biosynthesis.</title>
        <authorList>
            <person name="Xiong X."/>
            <person name="Gou J."/>
            <person name="Liao Q."/>
            <person name="Li Y."/>
            <person name="Zhou Q."/>
            <person name="Bi G."/>
            <person name="Li C."/>
            <person name="Du R."/>
            <person name="Wang X."/>
            <person name="Sun T."/>
            <person name="Guo L."/>
            <person name="Liang H."/>
            <person name="Lu P."/>
            <person name="Wu Y."/>
            <person name="Zhang Z."/>
            <person name="Ro D.K."/>
            <person name="Shang Y."/>
            <person name="Huang S."/>
            <person name="Yan J."/>
        </authorList>
    </citation>
    <scope>NUCLEOTIDE SEQUENCE [LARGE SCALE GENOMIC DNA]</scope>
    <source>
        <strain evidence="1">Ta-2019</strain>
    </source>
</reference>
<dbReference type="InterPro" id="IPR043502">
    <property type="entry name" value="DNA/RNA_pol_sf"/>
</dbReference>